<dbReference type="RefSeq" id="WP_109318053.1">
    <property type="nucleotide sequence ID" value="NZ_QFWT01000001.1"/>
</dbReference>
<gene>
    <name evidence="2" type="ORF">DI392_01060</name>
</gene>
<name>A0A2U3BDL5_9VIBR</name>
<dbReference type="SUPFAM" id="SSF141868">
    <property type="entry name" value="EAL domain-like"/>
    <property type="match status" value="1"/>
</dbReference>
<evidence type="ECO:0000259" key="1">
    <source>
        <dbReference type="Pfam" id="PF00563"/>
    </source>
</evidence>
<dbReference type="InterPro" id="IPR001633">
    <property type="entry name" value="EAL_dom"/>
</dbReference>
<protein>
    <recommendedName>
        <fullName evidence="1">EAL domain-containing protein</fullName>
    </recommendedName>
</protein>
<feature type="domain" description="EAL" evidence="1">
    <location>
        <begin position="37"/>
        <end position="207"/>
    </location>
</feature>
<dbReference type="AlphaFoldDB" id="A0A2U3BDL5"/>
<dbReference type="Gene3D" id="3.20.20.450">
    <property type="entry name" value="EAL domain"/>
    <property type="match status" value="1"/>
</dbReference>
<reference evidence="2 3" key="1">
    <citation type="submission" date="2018-05" db="EMBL/GenBank/DDBJ databases">
        <title>Vibrio limimaris sp. nov., isolated from marine sediment.</title>
        <authorList>
            <person name="Li C.-M."/>
        </authorList>
    </citation>
    <scope>NUCLEOTIDE SEQUENCE [LARGE SCALE GENOMIC DNA]</scope>
    <source>
        <strain evidence="2 3">E4404</strain>
    </source>
</reference>
<proteinExistence type="predicted"/>
<dbReference type="InterPro" id="IPR035919">
    <property type="entry name" value="EAL_sf"/>
</dbReference>
<dbReference type="EMBL" id="QFWT01000001">
    <property type="protein sequence ID" value="PWI34899.1"/>
    <property type="molecule type" value="Genomic_DNA"/>
</dbReference>
<dbReference type="Proteomes" id="UP000245362">
    <property type="component" value="Unassembled WGS sequence"/>
</dbReference>
<organism evidence="2 3">
    <name type="scientific">Vibrio albus</name>
    <dbReference type="NCBI Taxonomy" id="2200953"/>
    <lineage>
        <taxon>Bacteria</taxon>
        <taxon>Pseudomonadati</taxon>
        <taxon>Pseudomonadota</taxon>
        <taxon>Gammaproteobacteria</taxon>
        <taxon>Vibrionales</taxon>
        <taxon>Vibrionaceae</taxon>
        <taxon>Vibrio</taxon>
    </lineage>
</organism>
<dbReference type="OrthoDB" id="5868634at2"/>
<accession>A0A2U3BDL5</accession>
<evidence type="ECO:0000313" key="3">
    <source>
        <dbReference type="Proteomes" id="UP000245362"/>
    </source>
</evidence>
<keyword evidence="3" id="KW-1185">Reference proteome</keyword>
<sequence length="270" mass="31828">MNIIKNKKYFSTRNGNHVSLFQQSNCGCWAEIEFLLFPVKSLNPDRVEYYEIVTQVIEQSGESLGSVDFFENVEDSLITEITRNQLDYINENPNKYRFSINITLKSLLNYEFYIYLLNKKDRDIILEINEFQETEGSEQSLLFSKLSKLQSIGYKLCLDGFNHHIQQACSSLGIVMWDYIKLDKYYLVYNVNRTDELNSLIKVLIPFVKHSIILNDVCLQIHDRFAKINKLLVQGYYYTTPVTLIQILKDNMERRINDKSKEAFFESERI</sequence>
<comment type="caution">
    <text evidence="2">The sequence shown here is derived from an EMBL/GenBank/DDBJ whole genome shotgun (WGS) entry which is preliminary data.</text>
</comment>
<evidence type="ECO:0000313" key="2">
    <source>
        <dbReference type="EMBL" id="PWI34899.1"/>
    </source>
</evidence>
<dbReference type="Pfam" id="PF00563">
    <property type="entry name" value="EAL"/>
    <property type="match status" value="1"/>
</dbReference>